<gene>
    <name evidence="1" type="ORF">DZF91_22855</name>
</gene>
<accession>A0A372JH74</accession>
<dbReference type="GO" id="GO:0005737">
    <property type="term" value="C:cytoplasm"/>
    <property type="evidence" value="ECO:0007669"/>
    <property type="project" value="TreeGrafter"/>
</dbReference>
<protein>
    <submittedName>
        <fullName evidence="1">Ornithine cyclodeaminase family protein</fullName>
    </submittedName>
</protein>
<reference evidence="1 2" key="1">
    <citation type="submission" date="2018-08" db="EMBL/GenBank/DDBJ databases">
        <title>Actinomadura jelena sp. nov., a novel Actinomycete isolated from soil in Chad.</title>
        <authorList>
            <person name="Shi L."/>
        </authorList>
    </citation>
    <scope>NUCLEOTIDE SEQUENCE [LARGE SCALE GENOMIC DNA]</scope>
    <source>
        <strain evidence="1 2">NEAU-G17</strain>
    </source>
</reference>
<name>A0A372JH74_9ACTN</name>
<dbReference type="InterPro" id="IPR023401">
    <property type="entry name" value="ODC_N"/>
</dbReference>
<keyword evidence="2" id="KW-1185">Reference proteome</keyword>
<dbReference type="InterPro" id="IPR036291">
    <property type="entry name" value="NAD(P)-bd_dom_sf"/>
</dbReference>
<sequence>MPSHIGRPGTDSGADSDTGFGVKIIAVKPGNSARGLPVNSGLVLVFDEATGRPEALLDGAAVTAIRTAAASGAATDLLARPEAATLAVLGAG</sequence>
<organism evidence="1 2">
    <name type="scientific">Actinomadura logoneensis</name>
    <dbReference type="NCBI Taxonomy" id="2293572"/>
    <lineage>
        <taxon>Bacteria</taxon>
        <taxon>Bacillati</taxon>
        <taxon>Actinomycetota</taxon>
        <taxon>Actinomycetes</taxon>
        <taxon>Streptosporangiales</taxon>
        <taxon>Thermomonosporaceae</taxon>
        <taxon>Actinomadura</taxon>
    </lineage>
</organism>
<dbReference type="PANTHER" id="PTHR13812">
    <property type="entry name" value="KETIMINE REDUCTASE MU-CRYSTALLIN"/>
    <property type="match status" value="1"/>
</dbReference>
<dbReference type="Proteomes" id="UP000261811">
    <property type="component" value="Unassembled WGS sequence"/>
</dbReference>
<evidence type="ECO:0000313" key="1">
    <source>
        <dbReference type="EMBL" id="RFU39352.1"/>
    </source>
</evidence>
<dbReference type="Pfam" id="PF02423">
    <property type="entry name" value="OCD_Mu_crystall"/>
    <property type="match status" value="1"/>
</dbReference>
<dbReference type="Gene3D" id="3.30.1780.10">
    <property type="entry name" value="ornithine cyclodeaminase, domain 1"/>
    <property type="match status" value="1"/>
</dbReference>
<proteinExistence type="predicted"/>
<dbReference type="SUPFAM" id="SSF51735">
    <property type="entry name" value="NAD(P)-binding Rossmann-fold domains"/>
    <property type="match status" value="1"/>
</dbReference>
<comment type="caution">
    <text evidence="1">The sequence shown here is derived from an EMBL/GenBank/DDBJ whole genome shotgun (WGS) entry which is preliminary data.</text>
</comment>
<feature type="non-terminal residue" evidence="1">
    <location>
        <position position="92"/>
    </location>
</feature>
<dbReference type="PANTHER" id="PTHR13812:SF19">
    <property type="entry name" value="KETIMINE REDUCTASE MU-CRYSTALLIN"/>
    <property type="match status" value="1"/>
</dbReference>
<dbReference type="AlphaFoldDB" id="A0A372JH74"/>
<dbReference type="EMBL" id="QURH01000386">
    <property type="protein sequence ID" value="RFU39352.1"/>
    <property type="molecule type" value="Genomic_DNA"/>
</dbReference>
<dbReference type="InterPro" id="IPR003462">
    <property type="entry name" value="ODC_Mu_crystall"/>
</dbReference>
<evidence type="ECO:0000313" key="2">
    <source>
        <dbReference type="Proteomes" id="UP000261811"/>
    </source>
</evidence>